<feature type="domain" description="Fibrinogen C-terminal" evidence="2">
    <location>
        <begin position="115"/>
        <end position="307"/>
    </location>
</feature>
<dbReference type="EMBL" id="JAZGQO010000018">
    <property type="protein sequence ID" value="KAK6168042.1"/>
    <property type="molecule type" value="Genomic_DNA"/>
</dbReference>
<protein>
    <recommendedName>
        <fullName evidence="2">Fibrinogen C-terminal domain-containing protein</fullName>
    </recommendedName>
</protein>
<sequence>MLSLIITAAIFITPSHTFNHPFSSFSRSSIIQNTCDDHKVLSRTTVRGKFDCGAACGQDADCQRYLYCANNARCMLYLDGTDCIMNGDSTGCYCYSKAFGYTGTSITCPLGYYGNNCEFLYKDCHEAWENGVNIDGKFALMTIQPNASSKPFEVTCLLEYDGGSTVILFRTSICKHENFNRTMAEYEHGFGSVPLNRWIGLTKLRAIINYRTPDFEFRLHVLLFNTAWLPCSSFYLGFEVDNKLSKYSLDIAYKGDIPCGDSLTDLVGNPFSTYDSDHTGSNKCAQRFGGGWWFGNTPNCTKSFLTGTMDGSRVDNFWLDNLSGECLKKSVVFLMPYPN</sequence>
<dbReference type="Gene3D" id="3.90.215.10">
    <property type="entry name" value="Gamma Fibrinogen, chain A, domain 1"/>
    <property type="match status" value="1"/>
</dbReference>
<evidence type="ECO:0000256" key="1">
    <source>
        <dbReference type="SAM" id="SignalP"/>
    </source>
</evidence>
<dbReference type="InterPro" id="IPR014716">
    <property type="entry name" value="Fibrinogen_a/b/g_C_1"/>
</dbReference>
<reference evidence="3 4" key="1">
    <citation type="submission" date="2024-01" db="EMBL/GenBank/DDBJ databases">
        <title>The genome of the rayed Mediterranean limpet Patella caerulea (Linnaeus, 1758).</title>
        <authorList>
            <person name="Anh-Thu Weber A."/>
            <person name="Halstead-Nussloch G."/>
        </authorList>
    </citation>
    <scope>NUCLEOTIDE SEQUENCE [LARGE SCALE GENOMIC DNA]</scope>
    <source>
        <strain evidence="3">AATW-2023a</strain>
        <tissue evidence="3">Whole specimen</tissue>
    </source>
</reference>
<dbReference type="AlphaFoldDB" id="A0AAN8G0M3"/>
<dbReference type="GO" id="GO:0005615">
    <property type="term" value="C:extracellular space"/>
    <property type="evidence" value="ECO:0007669"/>
    <property type="project" value="TreeGrafter"/>
</dbReference>
<feature type="chain" id="PRO_5042862749" description="Fibrinogen C-terminal domain-containing protein" evidence="1">
    <location>
        <begin position="18"/>
        <end position="339"/>
    </location>
</feature>
<feature type="signal peptide" evidence="1">
    <location>
        <begin position="1"/>
        <end position="17"/>
    </location>
</feature>
<dbReference type="InterPro" id="IPR036056">
    <property type="entry name" value="Fibrinogen-like_C"/>
</dbReference>
<dbReference type="PANTHER" id="PTHR19143:SF185">
    <property type="entry name" value="ANGIOPOIETIN-RELATED PROTEIN 5"/>
    <property type="match status" value="1"/>
</dbReference>
<keyword evidence="4" id="KW-1185">Reference proteome</keyword>
<dbReference type="SUPFAM" id="SSF56496">
    <property type="entry name" value="Fibrinogen C-terminal domain-like"/>
    <property type="match status" value="1"/>
</dbReference>
<dbReference type="Proteomes" id="UP001347796">
    <property type="component" value="Unassembled WGS sequence"/>
</dbReference>
<dbReference type="Pfam" id="PF00147">
    <property type="entry name" value="Fibrinogen_C"/>
    <property type="match status" value="1"/>
</dbReference>
<dbReference type="SMART" id="SM00186">
    <property type="entry name" value="FBG"/>
    <property type="match status" value="1"/>
</dbReference>
<comment type="caution">
    <text evidence="3">The sequence shown here is derived from an EMBL/GenBank/DDBJ whole genome shotgun (WGS) entry which is preliminary data.</text>
</comment>
<name>A0AAN8G0M3_PATCE</name>
<dbReference type="PANTHER" id="PTHR19143">
    <property type="entry name" value="FIBRINOGEN/TENASCIN/ANGIOPOEITIN"/>
    <property type="match status" value="1"/>
</dbReference>
<accession>A0AAN8G0M3</accession>
<dbReference type="InterPro" id="IPR050373">
    <property type="entry name" value="Fibrinogen_C-term_domain"/>
</dbReference>
<evidence type="ECO:0000313" key="3">
    <source>
        <dbReference type="EMBL" id="KAK6168042.1"/>
    </source>
</evidence>
<evidence type="ECO:0000313" key="4">
    <source>
        <dbReference type="Proteomes" id="UP001347796"/>
    </source>
</evidence>
<gene>
    <name evidence="3" type="ORF">SNE40_021947</name>
</gene>
<organism evidence="3 4">
    <name type="scientific">Patella caerulea</name>
    <name type="common">Rayed Mediterranean limpet</name>
    <dbReference type="NCBI Taxonomy" id="87958"/>
    <lineage>
        <taxon>Eukaryota</taxon>
        <taxon>Metazoa</taxon>
        <taxon>Spiralia</taxon>
        <taxon>Lophotrochozoa</taxon>
        <taxon>Mollusca</taxon>
        <taxon>Gastropoda</taxon>
        <taxon>Patellogastropoda</taxon>
        <taxon>Patelloidea</taxon>
        <taxon>Patellidae</taxon>
        <taxon>Patella</taxon>
    </lineage>
</organism>
<dbReference type="InterPro" id="IPR002181">
    <property type="entry name" value="Fibrinogen_a/b/g_C_dom"/>
</dbReference>
<proteinExistence type="predicted"/>
<dbReference type="PROSITE" id="PS51406">
    <property type="entry name" value="FIBRINOGEN_C_2"/>
    <property type="match status" value="1"/>
</dbReference>
<evidence type="ECO:0000259" key="2">
    <source>
        <dbReference type="PROSITE" id="PS51406"/>
    </source>
</evidence>
<keyword evidence="1" id="KW-0732">Signal</keyword>